<keyword evidence="2" id="KW-1185">Reference proteome</keyword>
<sequence>MTTLTWRMAHESDKISYLSQFLLVIYGYPVCIVNITKKTLIGSSSVRAMIFKLPGTNEYQAMEESLSKISFLVIPEDIKLLIRQELVRETDVTDMELKTLRLVCKDFNDLFLPVAYSHISFFQRRDLQDNDQLKMLSQETYTSETVKAVTIRHMEPWDERDEPDGPAARIPSSIAKISSPRCSQCLVVDFSDNPSSLQYNLADLMARLPQLTELTLILENDQYTSLKIS</sequence>
<evidence type="ECO:0008006" key="3">
    <source>
        <dbReference type="Google" id="ProtNLM"/>
    </source>
</evidence>
<name>A0A2A9NQ06_9AGAR</name>
<dbReference type="Proteomes" id="UP000242287">
    <property type="component" value="Unassembled WGS sequence"/>
</dbReference>
<proteinExistence type="predicted"/>
<protein>
    <recommendedName>
        <fullName evidence="3">F-box domain-containing protein</fullName>
    </recommendedName>
</protein>
<dbReference type="AlphaFoldDB" id="A0A2A9NQ06"/>
<dbReference type="EMBL" id="KZ302006">
    <property type="protein sequence ID" value="PFH50327.1"/>
    <property type="molecule type" value="Genomic_DNA"/>
</dbReference>
<organism evidence="1 2">
    <name type="scientific">Amanita thiersii Skay4041</name>
    <dbReference type="NCBI Taxonomy" id="703135"/>
    <lineage>
        <taxon>Eukaryota</taxon>
        <taxon>Fungi</taxon>
        <taxon>Dikarya</taxon>
        <taxon>Basidiomycota</taxon>
        <taxon>Agaricomycotina</taxon>
        <taxon>Agaricomycetes</taxon>
        <taxon>Agaricomycetidae</taxon>
        <taxon>Agaricales</taxon>
        <taxon>Pluteineae</taxon>
        <taxon>Amanitaceae</taxon>
        <taxon>Amanita</taxon>
    </lineage>
</organism>
<gene>
    <name evidence="1" type="ORF">AMATHDRAFT_47980</name>
</gene>
<reference evidence="1 2" key="1">
    <citation type="submission" date="2014-02" db="EMBL/GenBank/DDBJ databases">
        <title>Transposable element dynamics among asymbiotic and ectomycorrhizal Amanita fungi.</title>
        <authorList>
            <consortium name="DOE Joint Genome Institute"/>
            <person name="Hess J."/>
            <person name="Skrede I."/>
            <person name="Wolfe B."/>
            <person name="LaButti K."/>
            <person name="Ohm R.A."/>
            <person name="Grigoriev I.V."/>
            <person name="Pringle A."/>
        </authorList>
    </citation>
    <scope>NUCLEOTIDE SEQUENCE [LARGE SCALE GENOMIC DNA]</scope>
    <source>
        <strain evidence="1 2">SKay4041</strain>
    </source>
</reference>
<evidence type="ECO:0000313" key="1">
    <source>
        <dbReference type="EMBL" id="PFH50327.1"/>
    </source>
</evidence>
<accession>A0A2A9NQ06</accession>
<dbReference type="OrthoDB" id="2991878at2759"/>
<evidence type="ECO:0000313" key="2">
    <source>
        <dbReference type="Proteomes" id="UP000242287"/>
    </source>
</evidence>